<evidence type="ECO:0000256" key="4">
    <source>
        <dbReference type="SAM" id="SignalP"/>
    </source>
</evidence>
<dbReference type="GO" id="GO:0016787">
    <property type="term" value="F:hydrolase activity"/>
    <property type="evidence" value="ECO:0007669"/>
    <property type="project" value="UniProtKB-KW"/>
</dbReference>
<sequence precursor="true">MYPFSRVTRTVLTLAGLLVALICPPAQAEIADLRRAFDTPAADAKPWVFWYWLDAAVSAEGITADLEAMQAAGIGGAYLMPIYGPQEPPLITPPATQLSPEWWELVRHAASEADRLELRLAMHLSDGFALAGGPWITPEQSMQQVVWSRASAVGGQAVELELPRPLAREGYYQEIAVLAFPTPQGEGVSTANVPVTVTTNAEGQQAQQLVVAGNSERLRSAEPCVIDFAFEAPFTCRSVTIRPDGGNYQCQRLRLEVSDDGHAYRVVSRLAPPRHGWQDEGRPVTHAVPEVTSRYFRLAFDPAGSEPGAEELDSAKWSPVLKVQGIELSGAARVHQYRGKSGAVWRISPPTRERYPASARVASASILDLSDQLGPDNMLRWDAPPGEWTVLRFGHTSTGKQNATGGGGRGLECDKLNPAAVRLQYQSWFGAAREKLGGPLADRVLTRLHVDSWECGSQNWTESLPEEFIKRGGYAARRWLPTLAGYIIDSPDASERFLYDFRRTLTDQLDDAFFGTLEQLASEAGVEFTAECTAPTMLGDGLRHFQHVDIPMGEFWRDSPTHDKPTDIRDAISAGHIYGKRVIGAEAFTQLRIRWDETPALLKPQADRHFCLGVNQLVYHVWMHNPWLDRQPGVTLNGIGAYLQRDQAWQPMAPAWIGYCRRLQSVLRQGDPVVDIAVFTGEELPSRSVLPEQLASTLAGLFGAEQLAREQQRLANEGTPTREVPEGVRHSANISDPAAWSNPLQGYQYDSLNRDALLRLAAVQDGRIVLQGGASYALLVIPAPRPSAPGGMTVEVAEKLLEIAEAGGRVLLAEFPSRTLGRHEDSEYDVQVGRLVARLVRSPNVTVGAWREPHLASIGVAPDFQVSQPSGEPVTELAWTHRRGPGWDAYLIANQQDAPRELVFKPRVPIEHAEAWDPVTGRREPLPASGAGAPLRLSPWQSLLVVLTDEDETPPPIFGRPEINELDAIWRVGFDSIVGSPPATMTLTRLQDLTRLPNPAAQQFVGSARYTTSMVAQPQQAAGRAWIDLGEVAGMARVIVNGQACGVAWTPPYRVEVTDALRPGRNQLEVEVAGVWRNRMVADQQLPADQRLTWTNARPLPESAGPVPFGLLGPVRLETTKPQ</sequence>
<reference evidence="5 6" key="1">
    <citation type="submission" date="2019-02" db="EMBL/GenBank/DDBJ databases">
        <title>Deep-cultivation of Planctomycetes and their phenomic and genomic characterization uncovers novel biology.</title>
        <authorList>
            <person name="Wiegand S."/>
            <person name="Jogler M."/>
            <person name="Boedeker C."/>
            <person name="Pinto D."/>
            <person name="Vollmers J."/>
            <person name="Rivas-Marin E."/>
            <person name="Kohn T."/>
            <person name="Peeters S.H."/>
            <person name="Heuer A."/>
            <person name="Rast P."/>
            <person name="Oberbeckmann S."/>
            <person name="Bunk B."/>
            <person name="Jeske O."/>
            <person name="Meyerdierks A."/>
            <person name="Storesund J.E."/>
            <person name="Kallscheuer N."/>
            <person name="Luecker S."/>
            <person name="Lage O.M."/>
            <person name="Pohl T."/>
            <person name="Merkel B.J."/>
            <person name="Hornburger P."/>
            <person name="Mueller R.-W."/>
            <person name="Bruemmer F."/>
            <person name="Labrenz M."/>
            <person name="Spormann A.M."/>
            <person name="Op Den Camp H."/>
            <person name="Overmann J."/>
            <person name="Amann R."/>
            <person name="Jetten M.S.M."/>
            <person name="Mascher T."/>
            <person name="Medema M.H."/>
            <person name="Devos D.P."/>
            <person name="Kaster A.-K."/>
            <person name="Ovreas L."/>
            <person name="Rohde M."/>
            <person name="Galperin M.Y."/>
            <person name="Jogler C."/>
        </authorList>
    </citation>
    <scope>NUCLEOTIDE SEQUENCE [LARGE SCALE GENOMIC DNA]</scope>
    <source>
        <strain evidence="5 6">Pla123a</strain>
    </source>
</reference>
<comment type="caution">
    <text evidence="5">The sequence shown here is derived from an EMBL/GenBank/DDBJ whole genome shotgun (WGS) entry which is preliminary data.</text>
</comment>
<evidence type="ECO:0008006" key="7">
    <source>
        <dbReference type="Google" id="ProtNLM"/>
    </source>
</evidence>
<dbReference type="AlphaFoldDB" id="A0A5C5YRQ7"/>
<dbReference type="NCBIfam" id="NF045579">
    <property type="entry name" value="rhamnoside_JR"/>
    <property type="match status" value="1"/>
</dbReference>
<feature type="region of interest" description="Disordered" evidence="3">
    <location>
        <begin position="1103"/>
        <end position="1123"/>
    </location>
</feature>
<dbReference type="Proteomes" id="UP000318478">
    <property type="component" value="Unassembled WGS sequence"/>
</dbReference>
<dbReference type="PANTHER" id="PTHR43817">
    <property type="entry name" value="GLYCOSYL HYDROLASE"/>
    <property type="match status" value="1"/>
</dbReference>
<gene>
    <name evidence="5" type="ORF">Pla123a_13920</name>
</gene>
<dbReference type="Pfam" id="PF17132">
    <property type="entry name" value="Glyco_hydro_106"/>
    <property type="match status" value="2"/>
</dbReference>
<proteinExistence type="predicted"/>
<keyword evidence="2" id="KW-0378">Hydrolase</keyword>
<organism evidence="5 6">
    <name type="scientific">Posidoniimonas polymericola</name>
    <dbReference type="NCBI Taxonomy" id="2528002"/>
    <lineage>
        <taxon>Bacteria</taxon>
        <taxon>Pseudomonadati</taxon>
        <taxon>Planctomycetota</taxon>
        <taxon>Planctomycetia</taxon>
        <taxon>Pirellulales</taxon>
        <taxon>Lacipirellulaceae</taxon>
        <taxon>Posidoniimonas</taxon>
    </lineage>
</organism>
<evidence type="ECO:0000256" key="1">
    <source>
        <dbReference type="ARBA" id="ARBA00022729"/>
    </source>
</evidence>
<accession>A0A5C5YRQ7</accession>
<keyword evidence="1 4" id="KW-0732">Signal</keyword>
<dbReference type="EMBL" id="SJPO01000003">
    <property type="protein sequence ID" value="TWT77596.1"/>
    <property type="molecule type" value="Genomic_DNA"/>
</dbReference>
<name>A0A5C5YRQ7_9BACT</name>
<dbReference type="InterPro" id="IPR008979">
    <property type="entry name" value="Galactose-bd-like_sf"/>
</dbReference>
<evidence type="ECO:0000313" key="5">
    <source>
        <dbReference type="EMBL" id="TWT77596.1"/>
    </source>
</evidence>
<evidence type="ECO:0000256" key="3">
    <source>
        <dbReference type="SAM" id="MobiDB-lite"/>
    </source>
</evidence>
<feature type="chain" id="PRO_5022678781" description="Glycosyl hydrolases family 2, sugar binding domain" evidence="4">
    <location>
        <begin position="29"/>
        <end position="1123"/>
    </location>
</feature>
<dbReference type="SUPFAM" id="SSF49785">
    <property type="entry name" value="Galactose-binding domain-like"/>
    <property type="match status" value="1"/>
</dbReference>
<protein>
    <recommendedName>
        <fullName evidence="7">Glycosyl hydrolases family 2, sugar binding domain</fullName>
    </recommendedName>
</protein>
<dbReference type="Gene3D" id="2.60.120.260">
    <property type="entry name" value="Galactose-binding domain-like"/>
    <property type="match status" value="1"/>
</dbReference>
<evidence type="ECO:0000313" key="6">
    <source>
        <dbReference type="Proteomes" id="UP000318478"/>
    </source>
</evidence>
<feature type="signal peptide" evidence="4">
    <location>
        <begin position="1"/>
        <end position="28"/>
    </location>
</feature>
<evidence type="ECO:0000256" key="2">
    <source>
        <dbReference type="ARBA" id="ARBA00022801"/>
    </source>
</evidence>
<dbReference type="PANTHER" id="PTHR43817:SF1">
    <property type="entry name" value="HYDROLASE, FAMILY 43, PUTATIVE (AFU_ORTHOLOGUE AFUA_3G01660)-RELATED"/>
    <property type="match status" value="1"/>
</dbReference>
<keyword evidence="6" id="KW-1185">Reference proteome</keyword>